<accession>A0ABP0F5A7</accession>
<evidence type="ECO:0000256" key="5">
    <source>
        <dbReference type="ARBA" id="ARBA00022737"/>
    </source>
</evidence>
<comment type="subcellular location">
    <subcellularLocation>
        <location evidence="2">Cytoplasm</location>
    </subcellularLocation>
    <subcellularLocation>
        <location evidence="1">Nucleus</location>
    </subcellularLocation>
</comment>
<evidence type="ECO:0000256" key="2">
    <source>
        <dbReference type="ARBA" id="ARBA00004496"/>
    </source>
</evidence>
<evidence type="ECO:0000256" key="6">
    <source>
        <dbReference type="ARBA" id="ARBA00023242"/>
    </source>
</evidence>
<evidence type="ECO:0000313" key="8">
    <source>
        <dbReference type="Proteomes" id="UP001642483"/>
    </source>
</evidence>
<dbReference type="InterPro" id="IPR011989">
    <property type="entry name" value="ARM-like"/>
</dbReference>
<organism evidence="7 8">
    <name type="scientific">Clavelina lepadiformis</name>
    <name type="common">Light-bulb sea squirt</name>
    <name type="synonym">Ascidia lepadiformis</name>
    <dbReference type="NCBI Taxonomy" id="159417"/>
    <lineage>
        <taxon>Eukaryota</taxon>
        <taxon>Metazoa</taxon>
        <taxon>Chordata</taxon>
        <taxon>Tunicata</taxon>
        <taxon>Ascidiacea</taxon>
        <taxon>Aplousobranchia</taxon>
        <taxon>Clavelinidae</taxon>
        <taxon>Clavelina</taxon>
    </lineage>
</organism>
<evidence type="ECO:0000256" key="3">
    <source>
        <dbReference type="ARBA" id="ARBA00013746"/>
    </source>
</evidence>
<keyword evidence="6" id="KW-0539">Nucleus</keyword>
<reference evidence="7 8" key="1">
    <citation type="submission" date="2024-02" db="EMBL/GenBank/DDBJ databases">
        <authorList>
            <person name="Daric V."/>
            <person name="Darras S."/>
        </authorList>
    </citation>
    <scope>NUCLEOTIDE SEQUENCE [LARGE SCALE GENOMIC DNA]</scope>
</reference>
<dbReference type="InterPro" id="IPR000225">
    <property type="entry name" value="Armadillo"/>
</dbReference>
<keyword evidence="4" id="KW-0963">Cytoplasm</keyword>
<name>A0ABP0F5A7_CLALP</name>
<keyword evidence="5" id="KW-0677">Repeat</keyword>
<dbReference type="Proteomes" id="UP001642483">
    <property type="component" value="Unassembled WGS sequence"/>
</dbReference>
<gene>
    <name evidence="7" type="ORF">CVLEPA_LOCUS3667</name>
</gene>
<evidence type="ECO:0000313" key="7">
    <source>
        <dbReference type="EMBL" id="CAK8673933.1"/>
    </source>
</evidence>
<dbReference type="Gene3D" id="1.25.10.10">
    <property type="entry name" value="Leucine-rich Repeat Variant"/>
    <property type="match status" value="3"/>
</dbReference>
<evidence type="ECO:0000256" key="1">
    <source>
        <dbReference type="ARBA" id="ARBA00004123"/>
    </source>
</evidence>
<keyword evidence="8" id="KW-1185">Reference proteome</keyword>
<evidence type="ECO:0000256" key="4">
    <source>
        <dbReference type="ARBA" id="ARBA00022490"/>
    </source>
</evidence>
<dbReference type="InterPro" id="IPR016024">
    <property type="entry name" value="ARM-type_fold"/>
</dbReference>
<dbReference type="SUPFAM" id="SSF48371">
    <property type="entry name" value="ARM repeat"/>
    <property type="match status" value="1"/>
</dbReference>
<dbReference type="InterPro" id="IPR038739">
    <property type="entry name" value="ARMC8/Vid28"/>
</dbReference>
<dbReference type="EMBL" id="CAWYQH010000002">
    <property type="protein sequence ID" value="CAK8673933.1"/>
    <property type="molecule type" value="Genomic_DNA"/>
</dbReference>
<sequence>MEVDEHNVTETFPHLHGVLSEVTAMYQPFVEKLFSENNATIVEGLQQIKSLVIGNNKQKSNFIVLGAVPRLVYLIQQENLDISTKTHCAVILGSLAKGMEANVKSLLDYGVHDVMLYGLRQVDLRFYEACLRCIRTIVMYPDNSGLLFVHVSIIPRLLEFINKSTCTQECTCEIISHCCTSKEHQDLLYDLNVIHSITELLTSKTLKVKVKSLQALAVLCKRNYTTCQSILKGHLRGNAVMDILTDMLSRAQPVDIQINTAKCLTYIYRSGIIIDEGVIERKVLPCLVRMCDSSRNIEERVVGAKTLAYLIETQPKLQRIALICEQFPKKLEAFFRHPTIADTQNMADMRKFKHELGHRQEMLEAVFLAYAALLSNDEDIRDLVVSDTLVKRLAEELSNTSPTVRIASLKSLLSLSRSVRILRTIFEDMEVWKHVLKVTQDQTAGNNTVGSDREKVAVGALLCNLLLDFSPCKVKLLNANILQTFKIWLKAEYPLDLKRNATWGLLNVTFQAELKLKMEVMHLISPDIFMLLTCSDYDIVIKTLGILNNVLTNKEHTDAIMNEYGDAIMQACMITLESTSLPNPNPWSRLGNREVSSSIYTHTLCVLGCVAAGDGVTTVRKFLYENEHFLKKLIFFMEHPDLELQIAAVQCISTLCQNEDDEVIIRREKMKELGAVEALHKLNVNCATASLCDRVKLALMLFQLQGNL</sequence>
<dbReference type="SMART" id="SM00185">
    <property type="entry name" value="ARM"/>
    <property type="match status" value="5"/>
</dbReference>
<dbReference type="PANTHER" id="PTHR15651">
    <property type="entry name" value="ARMADILLO REPEAT-CONTAINING PROTEIN 8"/>
    <property type="match status" value="1"/>
</dbReference>
<dbReference type="PANTHER" id="PTHR15651:SF7">
    <property type="entry name" value="ARMADILLO REPEAT-CONTAINING PROTEIN 8"/>
    <property type="match status" value="1"/>
</dbReference>
<comment type="caution">
    <text evidence="7">The sequence shown here is derived from an EMBL/GenBank/DDBJ whole genome shotgun (WGS) entry which is preliminary data.</text>
</comment>
<proteinExistence type="predicted"/>
<protein>
    <recommendedName>
        <fullName evidence="3">Armadillo repeat-containing protein 8</fullName>
    </recommendedName>
</protein>